<dbReference type="SUPFAM" id="SSF52129">
    <property type="entry name" value="Caspase-like"/>
    <property type="match status" value="1"/>
</dbReference>
<feature type="non-terminal residue" evidence="4">
    <location>
        <position position="299"/>
    </location>
</feature>
<dbReference type="GO" id="GO:0006508">
    <property type="term" value="P:proteolysis"/>
    <property type="evidence" value="ECO:0000318"/>
    <property type="project" value="GO_Central"/>
</dbReference>
<dbReference type="InterPro" id="IPR029030">
    <property type="entry name" value="Caspase-like_dom_sf"/>
</dbReference>
<protein>
    <recommendedName>
        <fullName evidence="3">Peptidase C14 caspase domain-containing protein</fullName>
    </recommendedName>
</protein>
<dbReference type="STRING" id="4155.A0A022RFH8"/>
<dbReference type="GO" id="GO:0005737">
    <property type="term" value="C:cytoplasm"/>
    <property type="evidence" value="ECO:0000318"/>
    <property type="project" value="GO_Central"/>
</dbReference>
<evidence type="ECO:0000256" key="2">
    <source>
        <dbReference type="SAM" id="MobiDB-lite"/>
    </source>
</evidence>
<dbReference type="InterPro" id="IPR011600">
    <property type="entry name" value="Pept_C14_caspase"/>
</dbReference>
<dbReference type="eggNOG" id="KOG1546">
    <property type="taxonomic scope" value="Eukaryota"/>
</dbReference>
<dbReference type="PANTHER" id="PTHR48104">
    <property type="entry name" value="METACASPASE-4"/>
    <property type="match status" value="1"/>
</dbReference>
<name>A0A022RFH8_ERYGU</name>
<evidence type="ECO:0000259" key="3">
    <source>
        <dbReference type="Pfam" id="PF00656"/>
    </source>
</evidence>
<dbReference type="Proteomes" id="UP000030748">
    <property type="component" value="Unassembled WGS sequence"/>
</dbReference>
<dbReference type="PANTHER" id="PTHR48104:SF2">
    <property type="entry name" value="METACASPASE-1-LIKE ISOFORM X1"/>
    <property type="match status" value="1"/>
</dbReference>
<reference evidence="4 5" key="1">
    <citation type="journal article" date="2013" name="Proc. Natl. Acad. Sci. U.S.A.">
        <title>Fine-scale variation in meiotic recombination in Mimulus inferred from population shotgun sequencing.</title>
        <authorList>
            <person name="Hellsten U."/>
            <person name="Wright K.M."/>
            <person name="Jenkins J."/>
            <person name="Shu S."/>
            <person name="Yuan Y."/>
            <person name="Wessler S.R."/>
            <person name="Schmutz J."/>
            <person name="Willis J.H."/>
            <person name="Rokhsar D.S."/>
        </authorList>
    </citation>
    <scope>NUCLEOTIDE SEQUENCE [LARGE SCALE GENOMIC DNA]</scope>
    <source>
        <strain evidence="5">cv. DUN x IM62</strain>
    </source>
</reference>
<dbReference type="Gene3D" id="3.40.50.12660">
    <property type="match status" value="1"/>
</dbReference>
<dbReference type="EMBL" id="KI630456">
    <property type="protein sequence ID" value="EYU39137.1"/>
    <property type="molecule type" value="Genomic_DNA"/>
</dbReference>
<organism evidence="4 5">
    <name type="scientific">Erythranthe guttata</name>
    <name type="common">Yellow monkey flower</name>
    <name type="synonym">Mimulus guttatus</name>
    <dbReference type="NCBI Taxonomy" id="4155"/>
    <lineage>
        <taxon>Eukaryota</taxon>
        <taxon>Viridiplantae</taxon>
        <taxon>Streptophyta</taxon>
        <taxon>Embryophyta</taxon>
        <taxon>Tracheophyta</taxon>
        <taxon>Spermatophyta</taxon>
        <taxon>Magnoliopsida</taxon>
        <taxon>eudicotyledons</taxon>
        <taxon>Gunneridae</taxon>
        <taxon>Pentapetalae</taxon>
        <taxon>asterids</taxon>
        <taxon>lamiids</taxon>
        <taxon>Lamiales</taxon>
        <taxon>Phrymaceae</taxon>
        <taxon>Erythranthe</taxon>
    </lineage>
</organism>
<evidence type="ECO:0000256" key="1">
    <source>
        <dbReference type="ARBA" id="ARBA00009005"/>
    </source>
</evidence>
<feature type="domain" description="Peptidase C14 caspase" evidence="3">
    <location>
        <begin position="37"/>
        <end position="280"/>
    </location>
</feature>
<dbReference type="GO" id="GO:0004197">
    <property type="term" value="F:cysteine-type endopeptidase activity"/>
    <property type="evidence" value="ECO:0000318"/>
    <property type="project" value="GO_Central"/>
</dbReference>
<dbReference type="Pfam" id="PF00656">
    <property type="entry name" value="Peptidase_C14"/>
    <property type="match status" value="1"/>
</dbReference>
<feature type="compositionally biased region" description="Polar residues" evidence="2">
    <location>
        <begin position="14"/>
        <end position="31"/>
    </location>
</feature>
<gene>
    <name evidence="4" type="ORF">MIMGU_mgv1a018851mg</name>
</gene>
<keyword evidence="5" id="KW-1185">Reference proteome</keyword>
<evidence type="ECO:0000313" key="5">
    <source>
        <dbReference type="Proteomes" id="UP000030748"/>
    </source>
</evidence>
<feature type="region of interest" description="Disordered" evidence="2">
    <location>
        <begin position="14"/>
        <end position="34"/>
    </location>
</feature>
<evidence type="ECO:0000313" key="4">
    <source>
        <dbReference type="EMBL" id="EYU39137.1"/>
    </source>
</evidence>
<accession>A0A022RFH8</accession>
<dbReference type="InterPro" id="IPR050452">
    <property type="entry name" value="Metacaspase"/>
</dbReference>
<comment type="similarity">
    <text evidence="1">Belongs to the peptidase C14B family.</text>
</comment>
<proteinExistence type="inferred from homology"/>
<dbReference type="AlphaFoldDB" id="A0A022RFH8"/>
<sequence>MAEAKRLLSYNNGKKNSVNRYRTSGSSSFSEQPPRGKRALLCCVSYRNQKFELKGTTHDLKNMRSLLVEQFRFPLDAILILAEKERYSPPTRKNIEDGFQWLMRGIQPGDSLVFYFSGHGLRQRGLHGDEIDGYDETICPLDFQTNGMILDNYINTTLVRPLIRGVTLHAIIDSCHSGTVLDLPLVYNMNTKWDDNSPRNEESSCNKGTNGGKAISISACQDYQQAADTSAFSPEKKNMTGAMTCIFVRAVKGGAASNNGKKITYQGILDHMHQSLNQEEKVSCVGAGFRRALRRKIFQ</sequence>